<feature type="region of interest" description="Disordered" evidence="1">
    <location>
        <begin position="86"/>
        <end position="117"/>
    </location>
</feature>
<evidence type="ECO:0000256" key="1">
    <source>
        <dbReference type="SAM" id="MobiDB-lite"/>
    </source>
</evidence>
<feature type="compositionally biased region" description="Basic and acidic residues" evidence="1">
    <location>
        <begin position="1"/>
        <end position="12"/>
    </location>
</feature>
<dbReference type="RefSeq" id="XP_049133745.1">
    <property type="nucleotide sequence ID" value="XM_049277788.1"/>
</dbReference>
<gene>
    <name evidence="3" type="ORF">ColSpa_11576</name>
</gene>
<keyword evidence="4" id="KW-1185">Reference proteome</keyword>
<feature type="compositionally biased region" description="Basic and acidic residues" evidence="1">
    <location>
        <begin position="86"/>
        <end position="104"/>
    </location>
</feature>
<dbReference type="SMART" id="SM01127">
    <property type="entry name" value="DDHD"/>
    <property type="match status" value="1"/>
</dbReference>
<reference evidence="3 4" key="1">
    <citation type="submission" date="2022-03" db="EMBL/GenBank/DDBJ databases">
        <title>Genome data of Colletotrichum spp.</title>
        <authorList>
            <person name="Utami Y.D."/>
            <person name="Hiruma K."/>
        </authorList>
    </citation>
    <scope>NUCLEOTIDE SEQUENCE [LARGE SCALE GENOMIC DNA]</scope>
    <source>
        <strain evidence="3 4">MAFF 239500</strain>
    </source>
</reference>
<evidence type="ECO:0000259" key="2">
    <source>
        <dbReference type="PROSITE" id="PS51043"/>
    </source>
</evidence>
<feature type="region of interest" description="Disordered" evidence="1">
    <location>
        <begin position="133"/>
        <end position="180"/>
    </location>
</feature>
<feature type="domain" description="DDHD" evidence="2">
    <location>
        <begin position="674"/>
        <end position="994"/>
    </location>
</feature>
<comment type="caution">
    <text evidence="3">The sequence shown here is derived from an EMBL/GenBank/DDBJ whole genome shotgun (WGS) entry which is preliminary data.</text>
</comment>
<feature type="compositionally biased region" description="Basic and acidic residues" evidence="1">
    <location>
        <begin position="133"/>
        <end position="143"/>
    </location>
</feature>
<feature type="region of interest" description="Disordered" evidence="1">
    <location>
        <begin position="1"/>
        <end position="58"/>
    </location>
</feature>
<evidence type="ECO:0000313" key="4">
    <source>
        <dbReference type="Proteomes" id="UP001055115"/>
    </source>
</evidence>
<proteinExistence type="predicted"/>
<dbReference type="GeneID" id="73332378"/>
<dbReference type="SUPFAM" id="SSF53474">
    <property type="entry name" value="alpha/beta-Hydrolases"/>
    <property type="match status" value="1"/>
</dbReference>
<dbReference type="GO" id="GO:0046872">
    <property type="term" value="F:metal ion binding"/>
    <property type="evidence" value="ECO:0007669"/>
    <property type="project" value="InterPro"/>
</dbReference>
<feature type="compositionally biased region" description="Polar residues" evidence="1">
    <location>
        <begin position="365"/>
        <end position="376"/>
    </location>
</feature>
<feature type="compositionally biased region" description="Pro residues" evidence="1">
    <location>
        <begin position="38"/>
        <end position="49"/>
    </location>
</feature>
<organism evidence="3 4">
    <name type="scientific">Colletotrichum spaethianum</name>
    <dbReference type="NCBI Taxonomy" id="700344"/>
    <lineage>
        <taxon>Eukaryota</taxon>
        <taxon>Fungi</taxon>
        <taxon>Dikarya</taxon>
        <taxon>Ascomycota</taxon>
        <taxon>Pezizomycotina</taxon>
        <taxon>Sordariomycetes</taxon>
        <taxon>Hypocreomycetidae</taxon>
        <taxon>Glomerellales</taxon>
        <taxon>Glomerellaceae</taxon>
        <taxon>Colletotrichum</taxon>
        <taxon>Colletotrichum spaethianum species complex</taxon>
    </lineage>
</organism>
<dbReference type="AlphaFoldDB" id="A0AA37PFL2"/>
<feature type="compositionally biased region" description="Basic and acidic residues" evidence="1">
    <location>
        <begin position="250"/>
        <end position="265"/>
    </location>
</feature>
<feature type="compositionally biased region" description="Basic and acidic residues" evidence="1">
    <location>
        <begin position="426"/>
        <end position="444"/>
    </location>
</feature>
<dbReference type="Pfam" id="PF02862">
    <property type="entry name" value="DDHD"/>
    <property type="match status" value="1"/>
</dbReference>
<evidence type="ECO:0000313" key="3">
    <source>
        <dbReference type="EMBL" id="GKT51395.1"/>
    </source>
</evidence>
<protein>
    <submittedName>
        <fullName evidence="3">Phospholipid-transporting ATPase DNF3</fullName>
    </submittedName>
</protein>
<dbReference type="PROSITE" id="PS51043">
    <property type="entry name" value="DDHD"/>
    <property type="match status" value="1"/>
</dbReference>
<dbReference type="PANTHER" id="PTHR23509:SF10">
    <property type="entry name" value="LD21067P"/>
    <property type="match status" value="1"/>
</dbReference>
<dbReference type="InterPro" id="IPR029058">
    <property type="entry name" value="AB_hydrolase_fold"/>
</dbReference>
<dbReference type="Pfam" id="PF23465">
    <property type="entry name" value="DUF7131"/>
    <property type="match status" value="1"/>
</dbReference>
<dbReference type="InterPro" id="IPR004177">
    <property type="entry name" value="DDHD_dom"/>
</dbReference>
<feature type="compositionally biased region" description="Polar residues" evidence="1">
    <location>
        <begin position="391"/>
        <end position="401"/>
    </location>
</feature>
<sequence length="1240" mass="135800">MAPSGADRKTEKSYLSSAVDSINPWAGGRSSTPTQTPKEPPPQPVPAPTSRPGDHSITHLYGQSIKSYPADCPPLNVLWYHATDVPKRKPQFLRDKSKPADDAKPPPQPKKFLPFSKLDSRAIESAYQRLLEDSEKRRGDRSLRNASSGSRRGRTNTDEESTHSSLETSPEGAHTPKTRVPVNEDYLFDVDIENRELAPVYWLGPVYEVRRGTWFYEEGSSLRPCEENLASQLEEGYLKVKPWTYPNPRVRSDPKNKDAKNKDVTPKASVENLKAAASTTPTTENSKLLGPQNQHQPSSHRLFGAWMNSIATYQDANTAWLTSDSMLSWVTSTMYERFSGGGYMSGVKLVRGYSDVAKNKKEKQPSTPTDATSTSQLDEKQQKLLKRRSAPPSSTPSQSNDDLSRTEEDDTRENSLQRQISSLMEGAERNQEEQEEEIRKREEKEIENDYNGQLGETQGRDIEHLVLVTHGIGQLLGIRMESINFVHDVNVLRKNIKSVYSSSADLRALNSELEDGPRNCRVQVLPVCWRHLLDFPKRREKKNERDIGDGALDEDEYPSLEDITIEGVAFARSLISDLALDVLLYQSAYREQISEIVLKESNRIYKLFLERNPEFKGKVHIVGHSLGSAIMFDILCRQKEKSKGLESPRNPLRFWPLQEKAHGSRDREANELRFEFDVDDLYCLGSPVGLFQMLKGRTISARHLPNARPSESPMNPDLIDDPFLTATPSSPTHRVSAITGLPYSVSSPKVSQLFNIFHPSDPISYRLEPLISPAMSSLKPQVLPYTKKGIFGNVAQQGLSGIGMKVGQSVSGLWSSLSAGIASNLLNRSLGLSNEDVAKMNSANAPQQVSGAGTNIADSGVISDVSKLEAKTNERKKQLADSKAMVGRTSISGNEMTLIDDELETLYSKFQEKRVDLAKTDDDGGRADWLEAERKAQKLRREEMKVRALNRNGRVDYSIQESVLDFNPMNTIASHMSYWSDEDNAGIDQGTPACGIAPGNILSRLTSLGAQGANVVGVVVGQAHNLQCLCGLARRHGKDVGGHGRGDPEQQPDDLLLLLLEGEVQSALAASERVLVADELAELGDVAGELLVCVLEQVDDALDVALGAHEVVGASRAGFGVSGEVGLLGDVGEDVEGVLEAALVDVAGEDGGAGRGVQEGVCDGGALGVGREVLLARGAVEGDCDLLGLVQEALPVFLMLEIVGDVLGVVDGLALVVALWFEDDDERVLAGFADGSHGFL</sequence>
<dbReference type="InterPro" id="IPR058055">
    <property type="entry name" value="PA-PLA1"/>
</dbReference>
<feature type="region of interest" description="Disordered" evidence="1">
    <location>
        <begin position="358"/>
        <end position="455"/>
    </location>
</feature>
<dbReference type="InterPro" id="IPR055555">
    <property type="entry name" value="PA-PLA1_DUF7131"/>
</dbReference>
<dbReference type="GO" id="GO:0005737">
    <property type="term" value="C:cytoplasm"/>
    <property type="evidence" value="ECO:0007669"/>
    <property type="project" value="TreeGrafter"/>
</dbReference>
<accession>A0AA37PFL2</accession>
<dbReference type="GO" id="GO:0004620">
    <property type="term" value="F:phospholipase activity"/>
    <property type="evidence" value="ECO:0007669"/>
    <property type="project" value="TreeGrafter"/>
</dbReference>
<dbReference type="Pfam" id="PF23463">
    <property type="entry name" value="WWE_2"/>
    <property type="match status" value="1"/>
</dbReference>
<dbReference type="InterPro" id="IPR057826">
    <property type="entry name" value="WWE_C20G8.02"/>
</dbReference>
<dbReference type="PANTHER" id="PTHR23509">
    <property type="entry name" value="PA-PL1 PHOSPHOLIPASE FAMILY"/>
    <property type="match status" value="1"/>
</dbReference>
<dbReference type="Proteomes" id="UP001055115">
    <property type="component" value="Unassembled WGS sequence"/>
</dbReference>
<feature type="region of interest" description="Disordered" evidence="1">
    <location>
        <begin position="246"/>
        <end position="299"/>
    </location>
</feature>
<feature type="compositionally biased region" description="Polar residues" evidence="1">
    <location>
        <begin position="277"/>
        <end position="299"/>
    </location>
</feature>
<dbReference type="EMBL" id="BQXU01000048">
    <property type="protein sequence ID" value="GKT51395.1"/>
    <property type="molecule type" value="Genomic_DNA"/>
</dbReference>
<name>A0AA37PFL2_9PEZI</name>